<dbReference type="InterPro" id="IPR036388">
    <property type="entry name" value="WH-like_DNA-bd_sf"/>
</dbReference>
<dbReference type="GO" id="GO:0008541">
    <property type="term" value="C:proteasome regulatory particle, lid subcomplex"/>
    <property type="evidence" value="ECO:0007669"/>
    <property type="project" value="TreeGrafter"/>
</dbReference>
<evidence type="ECO:0000256" key="1">
    <source>
        <dbReference type="ARBA" id="ARBA00006397"/>
    </source>
</evidence>
<evidence type="ECO:0000259" key="3">
    <source>
        <dbReference type="PROSITE" id="PS50250"/>
    </source>
</evidence>
<protein>
    <submittedName>
        <fullName evidence="5">PCI domain-containing protein</fullName>
    </submittedName>
</protein>
<organism evidence="4 5">
    <name type="scientific">Panagrellus redivivus</name>
    <name type="common">Microworm</name>
    <dbReference type="NCBI Taxonomy" id="6233"/>
    <lineage>
        <taxon>Eukaryota</taxon>
        <taxon>Metazoa</taxon>
        <taxon>Ecdysozoa</taxon>
        <taxon>Nematoda</taxon>
        <taxon>Chromadorea</taxon>
        <taxon>Rhabditida</taxon>
        <taxon>Tylenchina</taxon>
        <taxon>Panagrolaimomorpha</taxon>
        <taxon>Panagrolaimoidea</taxon>
        <taxon>Panagrolaimidae</taxon>
        <taxon>Panagrellus</taxon>
    </lineage>
</organism>
<dbReference type="Pfam" id="PF18098">
    <property type="entry name" value="RPN5_C"/>
    <property type="match status" value="1"/>
</dbReference>
<dbReference type="AlphaFoldDB" id="A0A7E4V7Z6"/>
<accession>A0A7E4V7Z6</accession>
<keyword evidence="4" id="KW-1185">Reference proteome</keyword>
<reference evidence="4" key="1">
    <citation type="journal article" date="2013" name="Genetics">
        <title>The draft genome and transcriptome of Panagrellus redivivus are shaped by the harsh demands of a free-living lifestyle.</title>
        <authorList>
            <person name="Srinivasan J."/>
            <person name="Dillman A.R."/>
            <person name="Macchietto M.G."/>
            <person name="Heikkinen L."/>
            <person name="Lakso M."/>
            <person name="Fracchia K.M."/>
            <person name="Antoshechkin I."/>
            <person name="Mortazavi A."/>
            <person name="Wong G."/>
            <person name="Sternberg P.W."/>
        </authorList>
    </citation>
    <scope>NUCLEOTIDE SEQUENCE [LARGE SCALE GENOMIC DNA]</scope>
    <source>
        <strain evidence="4">MT8872</strain>
    </source>
</reference>
<sequence length="493" mass="57021">MQVDKPTEQDELAHLAASVGDGRLVKMDVDYEKQVDAALPKASAIARSGDVAGAIESLAGLEKSSRLGSDMKSNSRLVRHMVKLAFDGKKYDLLNETIQNLSKKRSIIKFAIRNMIRDACEFVDQLPTEAEKNKLIETLRTTTAGKIYVEVERARLTKRLVEKTEKEGKIEEAWTLLMELQVETYGSMEMLEKVTFLLHQMKLSLLRQDYVRASIISRKISIKFFDNKSEQIQNMKIEYYKYMVEIGLQEKNYLDVCRHYRALFDTPKVAADVEMVKEVLKCVVLFIVLTPHGNEQHDLLHRIHAIRQIELIPDYNGLLELFINQEVIPWKEVILAKYQTLLRTGVAGIPPTHVFSNNTEGELRWKAFHERVGEHNIRMVSKYYTQISFDRMAEILEYPVDEMESFVCNLIVTGIIPDAKIHRPSRIINLRARRADVETLDQWGSNVKKLTDILNKVSHLILKEEMVHRHLGEQRKLKPRKERVNPMELLPLF</sequence>
<dbReference type="GO" id="GO:0005634">
    <property type="term" value="C:nucleus"/>
    <property type="evidence" value="ECO:0007669"/>
    <property type="project" value="UniProtKB-ARBA"/>
</dbReference>
<keyword evidence="2" id="KW-0647">Proteasome</keyword>
<dbReference type="SMART" id="SM00088">
    <property type="entry name" value="PINT"/>
    <property type="match status" value="1"/>
</dbReference>
<dbReference type="InterPro" id="IPR040896">
    <property type="entry name" value="RPN5_C"/>
</dbReference>
<dbReference type="InterPro" id="IPR036390">
    <property type="entry name" value="WH_DNA-bd_sf"/>
</dbReference>
<feature type="domain" description="PCI" evidence="3">
    <location>
        <begin position="252"/>
        <end position="434"/>
    </location>
</feature>
<evidence type="ECO:0000313" key="4">
    <source>
        <dbReference type="Proteomes" id="UP000492821"/>
    </source>
</evidence>
<dbReference type="Pfam" id="PF01399">
    <property type="entry name" value="PCI"/>
    <property type="match status" value="1"/>
</dbReference>
<name>A0A7E4V7Z6_PANRE</name>
<dbReference type="InterPro" id="IPR054559">
    <property type="entry name" value="PSMD12-CSN4-like_N"/>
</dbReference>
<dbReference type="WBParaSite" id="Pan_g17736.t1">
    <property type="protein sequence ID" value="Pan_g17736.t1"/>
    <property type="gene ID" value="Pan_g17736"/>
</dbReference>
<dbReference type="GO" id="GO:0005737">
    <property type="term" value="C:cytoplasm"/>
    <property type="evidence" value="ECO:0007669"/>
    <property type="project" value="TreeGrafter"/>
</dbReference>
<dbReference type="PROSITE" id="PS50250">
    <property type="entry name" value="PCI"/>
    <property type="match status" value="1"/>
</dbReference>
<dbReference type="FunFam" id="1.10.10.10:FF:000070">
    <property type="entry name" value="26S proteasome non-ATPase regulatory subunit 12"/>
    <property type="match status" value="1"/>
</dbReference>
<dbReference type="Pfam" id="PF22241">
    <property type="entry name" value="PSMD12-CSN4_N"/>
    <property type="match status" value="1"/>
</dbReference>
<evidence type="ECO:0000313" key="5">
    <source>
        <dbReference type="WBParaSite" id="Pan_g17736.t1"/>
    </source>
</evidence>
<dbReference type="PANTHER" id="PTHR10855:SF1">
    <property type="entry name" value="26S PROTEASOME NON-ATPASE REGULATORY SUBUNIT 12"/>
    <property type="match status" value="1"/>
</dbReference>
<dbReference type="PANTHER" id="PTHR10855">
    <property type="entry name" value="26S PROTEASOME NON-ATPASE REGULATORY SUBUNIT 12/COP9 SIGNALOSOME COMPLEX SUBUNIT 4"/>
    <property type="match status" value="1"/>
</dbReference>
<comment type="similarity">
    <text evidence="1">Belongs to the proteasome subunit p55 family.</text>
</comment>
<dbReference type="Gene3D" id="1.10.10.10">
    <property type="entry name" value="Winged helix-like DNA-binding domain superfamily/Winged helix DNA-binding domain"/>
    <property type="match status" value="1"/>
</dbReference>
<dbReference type="InterPro" id="IPR040134">
    <property type="entry name" value="PSMD12/CSN4"/>
</dbReference>
<proteinExistence type="inferred from homology"/>
<dbReference type="SUPFAM" id="SSF46785">
    <property type="entry name" value="Winged helix' DNA-binding domain"/>
    <property type="match status" value="1"/>
</dbReference>
<evidence type="ECO:0000256" key="2">
    <source>
        <dbReference type="ARBA" id="ARBA00022942"/>
    </source>
</evidence>
<dbReference type="InterPro" id="IPR000717">
    <property type="entry name" value="PCI_dom"/>
</dbReference>
<reference evidence="5" key="2">
    <citation type="submission" date="2020-10" db="UniProtKB">
        <authorList>
            <consortium name="WormBaseParasite"/>
        </authorList>
    </citation>
    <scope>IDENTIFICATION</scope>
</reference>
<dbReference type="Proteomes" id="UP000492821">
    <property type="component" value="Unassembled WGS sequence"/>
</dbReference>